<accession>A0ABQ4BXN3</accession>
<gene>
    <name evidence="1" type="ORF">Air01nite_13840</name>
</gene>
<proteinExistence type="predicted"/>
<comment type="caution">
    <text evidence="1">The sequence shown here is derived from an EMBL/GenBank/DDBJ whole genome shotgun (WGS) entry which is preliminary data.</text>
</comment>
<dbReference type="RefSeq" id="WP_239090546.1">
    <property type="nucleotide sequence ID" value="NZ_BONC01000006.1"/>
</dbReference>
<evidence type="ECO:0000313" key="1">
    <source>
        <dbReference type="EMBL" id="GIF55289.1"/>
    </source>
</evidence>
<organism evidence="1 2">
    <name type="scientific">Asanoa iriomotensis</name>
    <dbReference type="NCBI Taxonomy" id="234613"/>
    <lineage>
        <taxon>Bacteria</taxon>
        <taxon>Bacillati</taxon>
        <taxon>Actinomycetota</taxon>
        <taxon>Actinomycetes</taxon>
        <taxon>Micromonosporales</taxon>
        <taxon>Micromonosporaceae</taxon>
        <taxon>Asanoa</taxon>
    </lineage>
</organism>
<evidence type="ECO:0008006" key="3">
    <source>
        <dbReference type="Google" id="ProtNLM"/>
    </source>
</evidence>
<name>A0ABQ4BXN3_9ACTN</name>
<dbReference type="Proteomes" id="UP000624325">
    <property type="component" value="Unassembled WGS sequence"/>
</dbReference>
<sequence>MTSVHIGLDRGDATVAAAEHWLHELLADIDPTDVMACTHFVSTPTPHVAVSLALPRALTLPDPAAEFAEGARIARDAHAAGTAGRAVVFPGQDRMTGVMSVADLLAAGAIDRIRVLGSAAPPAPSTEVDTLGYLRPQWMDGRLTLLTQPANSGRLAPFEVADQRGCCSDH</sequence>
<keyword evidence="2" id="KW-1185">Reference proteome</keyword>
<protein>
    <recommendedName>
        <fullName evidence="3">Universal stress protein family protein</fullName>
    </recommendedName>
</protein>
<evidence type="ECO:0000313" key="2">
    <source>
        <dbReference type="Proteomes" id="UP000624325"/>
    </source>
</evidence>
<dbReference type="EMBL" id="BONC01000006">
    <property type="protein sequence ID" value="GIF55289.1"/>
    <property type="molecule type" value="Genomic_DNA"/>
</dbReference>
<reference evidence="1 2" key="1">
    <citation type="submission" date="2021-01" db="EMBL/GenBank/DDBJ databases">
        <title>Whole genome shotgun sequence of Asanoa iriomotensis NBRC 100142.</title>
        <authorList>
            <person name="Komaki H."/>
            <person name="Tamura T."/>
        </authorList>
    </citation>
    <scope>NUCLEOTIDE SEQUENCE [LARGE SCALE GENOMIC DNA]</scope>
    <source>
        <strain evidence="1 2">NBRC 100142</strain>
    </source>
</reference>